<dbReference type="EMBL" id="AASEBA010000029">
    <property type="protein sequence ID" value="EFC9750750.1"/>
    <property type="molecule type" value="Genomic_DNA"/>
</dbReference>
<dbReference type="Proteomes" id="UP000532204">
    <property type="component" value="Unassembled WGS sequence"/>
</dbReference>
<reference evidence="1 2" key="1">
    <citation type="submission" date="2019-05" db="EMBL/GenBank/DDBJ databases">
        <authorList>
            <consortium name="NARMS: The National Antimicrobial Resistance Monitoring System"/>
        </authorList>
    </citation>
    <scope>NUCLEOTIDE SEQUENCE [LARGE SCALE GENOMIC DNA]</scope>
    <source>
        <strain evidence="1 2">CVM N18EC122</strain>
    </source>
</reference>
<name>A0A8S7JYV7_ECOLX</name>
<gene>
    <name evidence="1" type="ORF">E6D34_16015</name>
</gene>
<dbReference type="AlphaFoldDB" id="A0A8S7JYV7"/>
<accession>A0A8S7JYV7</accession>
<organism evidence="1 2">
    <name type="scientific">Escherichia coli</name>
    <dbReference type="NCBI Taxonomy" id="562"/>
    <lineage>
        <taxon>Bacteria</taxon>
        <taxon>Pseudomonadati</taxon>
        <taxon>Pseudomonadota</taxon>
        <taxon>Gammaproteobacteria</taxon>
        <taxon>Enterobacterales</taxon>
        <taxon>Enterobacteriaceae</taxon>
        <taxon>Escherichia</taxon>
    </lineage>
</organism>
<comment type="caution">
    <text evidence="1">The sequence shown here is derived from an EMBL/GenBank/DDBJ whole genome shotgun (WGS) entry which is preliminary data.</text>
</comment>
<evidence type="ECO:0000313" key="1">
    <source>
        <dbReference type="EMBL" id="EFC9750750.1"/>
    </source>
</evidence>
<proteinExistence type="predicted"/>
<sequence length="270" mass="30027">MLRFPLLAIFKKKGLTPTGKLEFATIDGIDSALAQALNEAFDSQVVSFNDRTNQSFREFLKRTPRDRITLGTFSDVKEWLSSFEADRAGRKDTASAGPVNKLAMPLVNLSRSPAFSIYEGELCRDNYDEGHVTNENDEIEALVSTIPFSLEYSLWIASDEKESLGMVTTALAFWLRMYASLGQASFTHRANVGGYEIPVTCYIEGQKSIAFQDLTTGTADNRLFAVGLNLTVVAELPILAYMQQTTGTITVKAKILEEWDGHKDHHSPRN</sequence>
<protein>
    <submittedName>
        <fullName evidence="1">Baseplate</fullName>
    </submittedName>
</protein>
<evidence type="ECO:0000313" key="2">
    <source>
        <dbReference type="Proteomes" id="UP000532204"/>
    </source>
</evidence>